<proteinExistence type="predicted"/>
<evidence type="ECO:0000256" key="1">
    <source>
        <dbReference type="SAM" id="MobiDB-lite"/>
    </source>
</evidence>
<evidence type="ECO:0000313" key="3">
    <source>
        <dbReference type="Proteomes" id="UP000199205"/>
    </source>
</evidence>
<protein>
    <submittedName>
        <fullName evidence="2">Uncharacterized protein</fullName>
    </submittedName>
</protein>
<feature type="region of interest" description="Disordered" evidence="1">
    <location>
        <begin position="335"/>
        <end position="391"/>
    </location>
</feature>
<accession>A0A1C3VI79</accession>
<dbReference type="AlphaFoldDB" id="A0A1C3VI79"/>
<gene>
    <name evidence="2" type="ORF">GA0061101_105340</name>
</gene>
<reference evidence="2 3" key="1">
    <citation type="submission" date="2016-08" db="EMBL/GenBank/DDBJ databases">
        <authorList>
            <person name="Seilhamer J.J."/>
        </authorList>
    </citation>
    <scope>NUCLEOTIDE SEQUENCE [LARGE SCALE GENOMIC DNA]</scope>
    <source>
        <strain evidence="2 3">P1-7</strain>
    </source>
</reference>
<evidence type="ECO:0000313" key="2">
    <source>
        <dbReference type="EMBL" id="SCB27550.1"/>
    </source>
</evidence>
<dbReference type="Proteomes" id="UP000199205">
    <property type="component" value="Unassembled WGS sequence"/>
</dbReference>
<name>A0A1C3VI79_9HYPH</name>
<dbReference type="EMBL" id="FMAF01000005">
    <property type="protein sequence ID" value="SCB27550.1"/>
    <property type="molecule type" value="Genomic_DNA"/>
</dbReference>
<organism evidence="2 3">
    <name type="scientific">Rhizobium lusitanum</name>
    <dbReference type="NCBI Taxonomy" id="293958"/>
    <lineage>
        <taxon>Bacteria</taxon>
        <taxon>Pseudomonadati</taxon>
        <taxon>Pseudomonadota</taxon>
        <taxon>Alphaproteobacteria</taxon>
        <taxon>Hyphomicrobiales</taxon>
        <taxon>Rhizobiaceae</taxon>
        <taxon>Rhizobium/Agrobacterium group</taxon>
        <taxon>Rhizobium</taxon>
    </lineage>
</organism>
<feature type="compositionally biased region" description="Low complexity" evidence="1">
    <location>
        <begin position="335"/>
        <end position="376"/>
    </location>
</feature>
<sequence length="391" mass="41662">MALVLKWPVFYRKSIGWEPMSGISSARRLSAVFAIFASLSTVASAQDAFKEFKQLDGSVKMPKLNAFVAPNGENSASRTLRDVSLEAKLTPESGPQQQGLSWYVFSPNAGADGKLPLVASSKGGSASFHLLPGDYFVNVSFGRAGVTKKLSVPETGDTQKQTMVLDAGGMVLNAVSGSDVRIPPAELSFSIYSSEAKEDGERGLVMADVKPNTLVGLSAGTYHIVSEYGAVNAVIRADIQVEAGKVTEATIQHRAAKITLKLVSDAGGEAIADTAWSILTSAGDIVGESLSAFPTMVLAEGRYTAVARNKDKIYQRDFIVVAGTNTDVEVLMKEQQPQDADDQQPAQQLPIQMPQMRQSQTPQTQPATSTQQPLPTYEQLTPAGGEGESMD</sequence>